<organism evidence="2 3">
    <name type="scientific">Mycena rosella</name>
    <name type="common">Pink bonnet</name>
    <name type="synonym">Agaricus rosellus</name>
    <dbReference type="NCBI Taxonomy" id="1033263"/>
    <lineage>
        <taxon>Eukaryota</taxon>
        <taxon>Fungi</taxon>
        <taxon>Dikarya</taxon>
        <taxon>Basidiomycota</taxon>
        <taxon>Agaricomycotina</taxon>
        <taxon>Agaricomycetes</taxon>
        <taxon>Agaricomycetidae</taxon>
        <taxon>Agaricales</taxon>
        <taxon>Marasmiineae</taxon>
        <taxon>Mycenaceae</taxon>
        <taxon>Mycena</taxon>
    </lineage>
</organism>
<reference evidence="2" key="1">
    <citation type="submission" date="2023-03" db="EMBL/GenBank/DDBJ databases">
        <title>Massive genome expansion in bonnet fungi (Mycena s.s.) driven by repeated elements and novel gene families across ecological guilds.</title>
        <authorList>
            <consortium name="Lawrence Berkeley National Laboratory"/>
            <person name="Harder C.B."/>
            <person name="Miyauchi S."/>
            <person name="Viragh M."/>
            <person name="Kuo A."/>
            <person name="Thoen E."/>
            <person name="Andreopoulos B."/>
            <person name="Lu D."/>
            <person name="Skrede I."/>
            <person name="Drula E."/>
            <person name="Henrissat B."/>
            <person name="Morin E."/>
            <person name="Kohler A."/>
            <person name="Barry K."/>
            <person name="LaButti K."/>
            <person name="Morin E."/>
            <person name="Salamov A."/>
            <person name="Lipzen A."/>
            <person name="Mereny Z."/>
            <person name="Hegedus B."/>
            <person name="Baldrian P."/>
            <person name="Stursova M."/>
            <person name="Weitz H."/>
            <person name="Taylor A."/>
            <person name="Grigoriev I.V."/>
            <person name="Nagy L.G."/>
            <person name="Martin F."/>
            <person name="Kauserud H."/>
        </authorList>
    </citation>
    <scope>NUCLEOTIDE SEQUENCE</scope>
    <source>
        <strain evidence="2">CBHHK067</strain>
    </source>
</reference>
<sequence length="227" mass="25660">MTKPKVEAAVSSLLCSHLPQNNSKWAAAQEAYDDPEGSKKQKETQQKNKTAPQQVGKKRTQAPDAHSKLRMSNLAIRQHSPYVRDAMRGAQHSTLGNQSKGVQDRRLPASFEHRFNGAFPFIPTYNVPVPLTELQSWAQSAEELQRMVPILHDLKENGRVIACLTWIVDPVTGKTVFLYLADRYRDETDQYENDLSLGSLNRSRSLHSGASWLNEALAQDRHQSERK</sequence>
<dbReference type="AlphaFoldDB" id="A0AAD7AWW3"/>
<feature type="compositionally biased region" description="Basic and acidic residues" evidence="1">
    <location>
        <begin position="36"/>
        <end position="46"/>
    </location>
</feature>
<gene>
    <name evidence="2" type="ORF">B0H17DRAFT_1155294</name>
</gene>
<evidence type="ECO:0000256" key="1">
    <source>
        <dbReference type="SAM" id="MobiDB-lite"/>
    </source>
</evidence>
<accession>A0AAD7AWW3</accession>
<protein>
    <submittedName>
        <fullName evidence="2">Uncharacterized protein</fullName>
    </submittedName>
</protein>
<name>A0AAD7AWW3_MYCRO</name>
<evidence type="ECO:0000313" key="3">
    <source>
        <dbReference type="Proteomes" id="UP001221757"/>
    </source>
</evidence>
<feature type="region of interest" description="Disordered" evidence="1">
    <location>
        <begin position="17"/>
        <end position="66"/>
    </location>
</feature>
<dbReference type="Proteomes" id="UP001221757">
    <property type="component" value="Unassembled WGS sequence"/>
</dbReference>
<proteinExistence type="predicted"/>
<comment type="caution">
    <text evidence="2">The sequence shown here is derived from an EMBL/GenBank/DDBJ whole genome shotgun (WGS) entry which is preliminary data.</text>
</comment>
<keyword evidence="3" id="KW-1185">Reference proteome</keyword>
<dbReference type="EMBL" id="JARKIE010001567">
    <property type="protein sequence ID" value="KAJ7601462.1"/>
    <property type="molecule type" value="Genomic_DNA"/>
</dbReference>
<evidence type="ECO:0000313" key="2">
    <source>
        <dbReference type="EMBL" id="KAJ7601462.1"/>
    </source>
</evidence>